<evidence type="ECO:0000256" key="2">
    <source>
        <dbReference type="ARBA" id="ARBA00023125"/>
    </source>
</evidence>
<keyword evidence="2" id="KW-0238">DNA-binding</keyword>
<name>A0ABQ3WSE6_9ACTN</name>
<keyword evidence="1" id="KW-0805">Transcription regulation</keyword>
<gene>
    <name evidence="5" type="ORF">Aca07nite_64880</name>
</gene>
<evidence type="ECO:0000256" key="3">
    <source>
        <dbReference type="ARBA" id="ARBA00023163"/>
    </source>
</evidence>
<dbReference type="InterPro" id="IPR036527">
    <property type="entry name" value="SCP2_sterol-bd_dom_sf"/>
</dbReference>
<dbReference type="EMBL" id="BOMF01000123">
    <property type="protein sequence ID" value="GID49213.1"/>
    <property type="molecule type" value="Genomic_DNA"/>
</dbReference>
<reference evidence="5" key="1">
    <citation type="submission" date="2021-01" db="EMBL/GenBank/DDBJ databases">
        <title>Whole genome shotgun sequence of Actinoplanes capillaceus NBRC 16408.</title>
        <authorList>
            <person name="Komaki H."/>
            <person name="Tamura T."/>
        </authorList>
    </citation>
    <scope>NUCLEOTIDE SEQUENCE [LARGE SCALE GENOMIC DNA]</scope>
    <source>
        <strain evidence="5">NBRC 16408</strain>
    </source>
</reference>
<comment type="caution">
    <text evidence="5">The sequence shown here is derived from an EMBL/GenBank/DDBJ whole genome shotgun (WGS) entry which is preliminary data.</text>
</comment>
<dbReference type="InterPro" id="IPR036390">
    <property type="entry name" value="WH_DNA-bd_sf"/>
</dbReference>
<protein>
    <submittedName>
        <fullName evidence="5">Transcriptional regulator</fullName>
    </submittedName>
</protein>
<evidence type="ECO:0000259" key="4">
    <source>
        <dbReference type="PROSITE" id="PS51118"/>
    </source>
</evidence>
<dbReference type="Pfam" id="PF01638">
    <property type="entry name" value="HxlR"/>
    <property type="match status" value="1"/>
</dbReference>
<dbReference type="Gene3D" id="1.10.10.10">
    <property type="entry name" value="Winged helix-like DNA-binding domain superfamily/Winged helix DNA-binding domain"/>
    <property type="match status" value="1"/>
</dbReference>
<proteinExistence type="predicted"/>
<accession>A0ABQ3WSE6</accession>
<dbReference type="SUPFAM" id="SSF46785">
    <property type="entry name" value="Winged helix' DNA-binding domain"/>
    <property type="match status" value="1"/>
</dbReference>
<dbReference type="PROSITE" id="PS51118">
    <property type="entry name" value="HTH_HXLR"/>
    <property type="match status" value="1"/>
</dbReference>
<keyword evidence="3" id="KW-0804">Transcription</keyword>
<organism evidence="5">
    <name type="scientific">Actinoplanes campanulatus</name>
    <dbReference type="NCBI Taxonomy" id="113559"/>
    <lineage>
        <taxon>Bacteria</taxon>
        <taxon>Bacillati</taxon>
        <taxon>Actinomycetota</taxon>
        <taxon>Actinomycetes</taxon>
        <taxon>Micromonosporales</taxon>
        <taxon>Micromonosporaceae</taxon>
        <taxon>Actinoplanes</taxon>
    </lineage>
</organism>
<feature type="domain" description="HTH hxlR-type" evidence="4">
    <location>
        <begin position="33"/>
        <end position="131"/>
    </location>
</feature>
<dbReference type="PANTHER" id="PTHR33204:SF18">
    <property type="entry name" value="TRANSCRIPTIONAL REGULATORY PROTEIN"/>
    <property type="match status" value="1"/>
</dbReference>
<dbReference type="SUPFAM" id="SSF55718">
    <property type="entry name" value="SCP-like"/>
    <property type="match status" value="1"/>
</dbReference>
<dbReference type="RefSeq" id="WP_239141287.1">
    <property type="nucleotide sequence ID" value="NZ_BAAAGQ010000026.1"/>
</dbReference>
<sequence>MTRHDQASLPMLARSRTEYRSGMNKSRSYKEGCPVSHALDLVGERWALLVVRELMLGPKRFSDLRDGLCGASTNILTRRLRDLEEIGVLKRQRAGVPVSTTVYELTEWGRSLEPVLFALGNWAVMSPFWDVQAPSTVDSLLLSLRSQAAVFFPGGMPVVGTCDMRVGLDRFLLRFDEAGLSIVRAAAPDTDARVVMDAATLKSLVNRDETLDDAIAAGRVTLTGEERLIRTVLK</sequence>
<evidence type="ECO:0000313" key="5">
    <source>
        <dbReference type="EMBL" id="GID49213.1"/>
    </source>
</evidence>
<dbReference type="InterPro" id="IPR002577">
    <property type="entry name" value="HTH_HxlR"/>
</dbReference>
<dbReference type="PANTHER" id="PTHR33204">
    <property type="entry name" value="TRANSCRIPTIONAL REGULATOR, MARR FAMILY"/>
    <property type="match status" value="1"/>
</dbReference>
<dbReference type="InterPro" id="IPR036388">
    <property type="entry name" value="WH-like_DNA-bd_sf"/>
</dbReference>
<evidence type="ECO:0000256" key="1">
    <source>
        <dbReference type="ARBA" id="ARBA00023015"/>
    </source>
</evidence>